<proteinExistence type="predicted"/>
<dbReference type="EMBL" id="ML179076">
    <property type="protein sequence ID" value="THV02487.1"/>
    <property type="molecule type" value="Genomic_DNA"/>
</dbReference>
<sequence length="459" mass="50197">MSSVLESPRRSVKTYSKKKKRIQDANSDMNASDSSEEEVEETSPKKAKGKKLSDMRPPEINSRQTDLAHPPKPSSEKSSNKKHVRSSSSVSSLKQVERNAPINSSPSSSRKPPSVRAAKPVSSATQNMNPSESEMDDGASVADSVMTTTRVRRTEAERIAYYKNQPECDSLEPHRVKCLRCQKIVSLGSKQTYAVRPWELHRAKCDQKVPSSVMLSQGASPSASVAEVAASESGRVRKSEAERKAILLADPRAVEVKPDEIKCKQCQKWIRLSSNASQRYALHNWNVHQARCSDVVPSNKVAAASRKLKIVNDPQAKSYGPRHVDCASCGTTVELQGEGDYNLACWEQHKTECSGAAAGSSQAQVSGETATVSTTAQMAQPPPSVESASTVVAQDGASRGTKRRLEEELTPEDPDGHVNVRPRTETYITPEKEPPSALGWFLMPIKSFVRGFKESLSHD</sequence>
<feature type="region of interest" description="Disordered" evidence="1">
    <location>
        <begin position="1"/>
        <end position="144"/>
    </location>
</feature>
<feature type="compositionally biased region" description="Low complexity" evidence="1">
    <location>
        <begin position="24"/>
        <end position="33"/>
    </location>
</feature>
<evidence type="ECO:0000313" key="3">
    <source>
        <dbReference type="Proteomes" id="UP000297245"/>
    </source>
</evidence>
<dbReference type="AlphaFoldDB" id="A0A4S8MIE3"/>
<feature type="region of interest" description="Disordered" evidence="1">
    <location>
        <begin position="379"/>
        <end position="435"/>
    </location>
</feature>
<gene>
    <name evidence="2" type="ORF">K435DRAFT_716945</name>
</gene>
<reference evidence="2 3" key="1">
    <citation type="journal article" date="2019" name="Nat. Ecol. Evol.">
        <title>Megaphylogeny resolves global patterns of mushroom evolution.</title>
        <authorList>
            <person name="Varga T."/>
            <person name="Krizsan K."/>
            <person name="Foldi C."/>
            <person name="Dima B."/>
            <person name="Sanchez-Garcia M."/>
            <person name="Sanchez-Ramirez S."/>
            <person name="Szollosi G.J."/>
            <person name="Szarkandi J.G."/>
            <person name="Papp V."/>
            <person name="Albert L."/>
            <person name="Andreopoulos W."/>
            <person name="Angelini C."/>
            <person name="Antonin V."/>
            <person name="Barry K.W."/>
            <person name="Bougher N.L."/>
            <person name="Buchanan P."/>
            <person name="Buyck B."/>
            <person name="Bense V."/>
            <person name="Catcheside P."/>
            <person name="Chovatia M."/>
            <person name="Cooper J."/>
            <person name="Damon W."/>
            <person name="Desjardin D."/>
            <person name="Finy P."/>
            <person name="Geml J."/>
            <person name="Haridas S."/>
            <person name="Hughes K."/>
            <person name="Justo A."/>
            <person name="Karasinski D."/>
            <person name="Kautmanova I."/>
            <person name="Kiss B."/>
            <person name="Kocsube S."/>
            <person name="Kotiranta H."/>
            <person name="LaButti K.M."/>
            <person name="Lechner B.E."/>
            <person name="Liimatainen K."/>
            <person name="Lipzen A."/>
            <person name="Lukacs Z."/>
            <person name="Mihaltcheva S."/>
            <person name="Morgado L.N."/>
            <person name="Niskanen T."/>
            <person name="Noordeloos M.E."/>
            <person name="Ohm R.A."/>
            <person name="Ortiz-Santana B."/>
            <person name="Ovrebo C."/>
            <person name="Racz N."/>
            <person name="Riley R."/>
            <person name="Savchenko A."/>
            <person name="Shiryaev A."/>
            <person name="Soop K."/>
            <person name="Spirin V."/>
            <person name="Szebenyi C."/>
            <person name="Tomsovsky M."/>
            <person name="Tulloss R.E."/>
            <person name="Uehling J."/>
            <person name="Grigoriev I.V."/>
            <person name="Vagvolgyi C."/>
            <person name="Papp T."/>
            <person name="Martin F.M."/>
            <person name="Miettinen O."/>
            <person name="Hibbett D.S."/>
            <person name="Nagy L.G."/>
        </authorList>
    </citation>
    <scope>NUCLEOTIDE SEQUENCE [LARGE SCALE GENOMIC DNA]</scope>
    <source>
        <strain evidence="2 3">CBS 962.96</strain>
    </source>
</reference>
<feature type="compositionally biased region" description="Polar residues" evidence="1">
    <location>
        <begin position="122"/>
        <end position="132"/>
    </location>
</feature>
<evidence type="ECO:0000313" key="2">
    <source>
        <dbReference type="EMBL" id="THV02487.1"/>
    </source>
</evidence>
<feature type="compositionally biased region" description="Basic residues" evidence="1">
    <location>
        <begin position="10"/>
        <end position="21"/>
    </location>
</feature>
<keyword evidence="3" id="KW-1185">Reference proteome</keyword>
<dbReference type="Proteomes" id="UP000297245">
    <property type="component" value="Unassembled WGS sequence"/>
</dbReference>
<evidence type="ECO:0000256" key="1">
    <source>
        <dbReference type="SAM" id="MobiDB-lite"/>
    </source>
</evidence>
<protein>
    <submittedName>
        <fullName evidence="2">Uncharacterized protein</fullName>
    </submittedName>
</protein>
<feature type="compositionally biased region" description="Low complexity" evidence="1">
    <location>
        <begin position="104"/>
        <end position="114"/>
    </location>
</feature>
<name>A0A4S8MIE3_DENBC</name>
<accession>A0A4S8MIE3</accession>
<organism evidence="2 3">
    <name type="scientific">Dendrothele bispora (strain CBS 962.96)</name>
    <dbReference type="NCBI Taxonomy" id="1314807"/>
    <lineage>
        <taxon>Eukaryota</taxon>
        <taxon>Fungi</taxon>
        <taxon>Dikarya</taxon>
        <taxon>Basidiomycota</taxon>
        <taxon>Agaricomycotina</taxon>
        <taxon>Agaricomycetes</taxon>
        <taxon>Agaricomycetidae</taxon>
        <taxon>Agaricales</taxon>
        <taxon>Agaricales incertae sedis</taxon>
        <taxon>Dendrothele</taxon>
    </lineage>
</organism>
<dbReference type="OrthoDB" id="3262173at2759"/>
<feature type="compositionally biased region" description="Basic and acidic residues" evidence="1">
    <location>
        <begin position="414"/>
        <end position="434"/>
    </location>
</feature>